<keyword evidence="3" id="KW-1185">Reference proteome</keyword>
<sequence length="87" mass="9577">MRGITALSPSKIKFKRLYPIKGSWGTLASSTPKKLGNYDNAEGETVTKEKTEPMVAFSRPPPLPPVFGPLLLLSLLETWSSRDSNDD</sequence>
<reference evidence="2 3" key="1">
    <citation type="submission" date="2019-09" db="EMBL/GenBank/DDBJ databases">
        <authorList>
            <person name="Ou C."/>
        </authorList>
    </citation>
    <scope>NUCLEOTIDE SEQUENCE [LARGE SCALE GENOMIC DNA]</scope>
    <source>
        <strain evidence="2">S2</strain>
        <tissue evidence="2">Leaf</tissue>
    </source>
</reference>
<feature type="region of interest" description="Disordered" evidence="1">
    <location>
        <begin position="31"/>
        <end position="60"/>
    </location>
</feature>
<protein>
    <submittedName>
        <fullName evidence="2">Uncharacterized protein</fullName>
    </submittedName>
</protein>
<name>A0A5N5FZT2_9ROSA</name>
<evidence type="ECO:0000256" key="1">
    <source>
        <dbReference type="SAM" id="MobiDB-lite"/>
    </source>
</evidence>
<dbReference type="Proteomes" id="UP000327157">
    <property type="component" value="Chromosome 14"/>
</dbReference>
<dbReference type="AlphaFoldDB" id="A0A5N5FZT2"/>
<organism evidence="2 3">
    <name type="scientific">Pyrus ussuriensis x Pyrus communis</name>
    <dbReference type="NCBI Taxonomy" id="2448454"/>
    <lineage>
        <taxon>Eukaryota</taxon>
        <taxon>Viridiplantae</taxon>
        <taxon>Streptophyta</taxon>
        <taxon>Embryophyta</taxon>
        <taxon>Tracheophyta</taxon>
        <taxon>Spermatophyta</taxon>
        <taxon>Magnoliopsida</taxon>
        <taxon>eudicotyledons</taxon>
        <taxon>Gunneridae</taxon>
        <taxon>Pentapetalae</taxon>
        <taxon>rosids</taxon>
        <taxon>fabids</taxon>
        <taxon>Rosales</taxon>
        <taxon>Rosaceae</taxon>
        <taxon>Amygdaloideae</taxon>
        <taxon>Maleae</taxon>
        <taxon>Pyrus</taxon>
    </lineage>
</organism>
<reference evidence="2 3" key="3">
    <citation type="submission" date="2019-11" db="EMBL/GenBank/DDBJ databases">
        <title>A de novo genome assembly of a pear dwarfing rootstock.</title>
        <authorList>
            <person name="Wang F."/>
            <person name="Wang J."/>
            <person name="Li S."/>
            <person name="Zhang Y."/>
            <person name="Fang M."/>
            <person name="Ma L."/>
            <person name="Zhao Y."/>
            <person name="Jiang S."/>
        </authorList>
    </citation>
    <scope>NUCLEOTIDE SEQUENCE [LARGE SCALE GENOMIC DNA]</scope>
    <source>
        <strain evidence="2">S2</strain>
        <tissue evidence="2">Leaf</tissue>
    </source>
</reference>
<dbReference type="OrthoDB" id="1933480at2759"/>
<gene>
    <name evidence="2" type="ORF">D8674_011827</name>
</gene>
<reference evidence="3" key="2">
    <citation type="submission" date="2019-10" db="EMBL/GenBank/DDBJ databases">
        <title>A de novo genome assembly of a pear dwarfing rootstock.</title>
        <authorList>
            <person name="Wang F."/>
            <person name="Wang J."/>
            <person name="Li S."/>
            <person name="Zhang Y."/>
            <person name="Fang M."/>
            <person name="Ma L."/>
            <person name="Zhao Y."/>
            <person name="Jiang S."/>
        </authorList>
    </citation>
    <scope>NUCLEOTIDE SEQUENCE [LARGE SCALE GENOMIC DNA]</scope>
</reference>
<evidence type="ECO:0000313" key="2">
    <source>
        <dbReference type="EMBL" id="KAB2608659.1"/>
    </source>
</evidence>
<dbReference type="EMBL" id="SMOL01000553">
    <property type="protein sequence ID" value="KAB2608659.1"/>
    <property type="molecule type" value="Genomic_DNA"/>
</dbReference>
<comment type="caution">
    <text evidence="2">The sequence shown here is derived from an EMBL/GenBank/DDBJ whole genome shotgun (WGS) entry which is preliminary data.</text>
</comment>
<accession>A0A5N5FZT2</accession>
<evidence type="ECO:0000313" key="3">
    <source>
        <dbReference type="Proteomes" id="UP000327157"/>
    </source>
</evidence>
<proteinExistence type="predicted"/>